<gene>
    <name evidence="3" type="ORF">EC1_05270</name>
</gene>
<keyword evidence="2" id="KW-1133">Transmembrane helix</keyword>
<evidence type="ECO:0000256" key="2">
    <source>
        <dbReference type="SAM" id="Phobius"/>
    </source>
</evidence>
<dbReference type="EMBL" id="FP929041">
    <property type="protein sequence ID" value="CBK88183.1"/>
    <property type="molecule type" value="Genomic_DNA"/>
</dbReference>
<reference evidence="3 4" key="2">
    <citation type="submission" date="2010-03" db="EMBL/GenBank/DDBJ databases">
        <authorList>
            <person name="Pajon A."/>
        </authorList>
    </citation>
    <scope>NUCLEOTIDE SEQUENCE [LARGE SCALE GENOMIC DNA]</scope>
    <source>
        <strain evidence="3 4">T2-87</strain>
    </source>
</reference>
<evidence type="ECO:0000313" key="3">
    <source>
        <dbReference type="EMBL" id="CBK88183.1"/>
    </source>
</evidence>
<feature type="region of interest" description="Disordered" evidence="1">
    <location>
        <begin position="120"/>
        <end position="165"/>
    </location>
</feature>
<proteinExistence type="predicted"/>
<evidence type="ECO:0000256" key="1">
    <source>
        <dbReference type="SAM" id="MobiDB-lite"/>
    </source>
</evidence>
<dbReference type="STRING" id="717960.EC1_05270"/>
<organism evidence="3 4">
    <name type="scientific">Faecalitalea cylindroides T2-87</name>
    <dbReference type="NCBI Taxonomy" id="717960"/>
    <lineage>
        <taxon>Bacteria</taxon>
        <taxon>Bacillati</taxon>
        <taxon>Bacillota</taxon>
        <taxon>Erysipelotrichia</taxon>
        <taxon>Erysipelotrichales</taxon>
        <taxon>Erysipelotrichaceae</taxon>
        <taxon>Faecalitalea</taxon>
    </lineage>
</organism>
<accession>D4JDB1</accession>
<name>D4JDB1_9FIRM</name>
<feature type="compositionally biased region" description="Low complexity" evidence="1">
    <location>
        <begin position="126"/>
        <end position="137"/>
    </location>
</feature>
<reference evidence="3 4" key="1">
    <citation type="submission" date="2010-03" db="EMBL/GenBank/DDBJ databases">
        <title>The genome sequence of Eubacterium cylindroides T2-87.</title>
        <authorList>
            <consortium name="metaHIT consortium -- http://www.metahit.eu/"/>
            <person name="Pajon A."/>
            <person name="Turner K."/>
            <person name="Parkhill J."/>
            <person name="Duncan S."/>
            <person name="Flint H."/>
        </authorList>
    </citation>
    <scope>NUCLEOTIDE SEQUENCE [LARGE SCALE GENOMIC DNA]</scope>
    <source>
        <strain evidence="3 4">T2-87</strain>
    </source>
</reference>
<dbReference type="HOGENOM" id="CLU_1370390_0_0_9"/>
<dbReference type="KEGG" id="euc:EC1_05270"/>
<evidence type="ECO:0000313" key="4">
    <source>
        <dbReference type="Proteomes" id="UP000008801"/>
    </source>
</evidence>
<dbReference type="Proteomes" id="UP000008801">
    <property type="component" value="Chromosome"/>
</dbReference>
<keyword evidence="2" id="KW-0812">Transmembrane</keyword>
<dbReference type="AlphaFoldDB" id="D4JDB1"/>
<sequence>MGDYTWTINGKDVLSSDPSNINLEVKFDTAEIPDKVVNDLANGAPVKQLSLTHEGNFGFKGTLNFYMGKEYAGQYGHLYYYDSDGKMVYQHTSLIDENGYASYTFSHASDYLVVIDQNQIPSHGQEPTNPETPTKPETPTDPGNTTETNKDTQKDKTNTKKNKDVKTSVQTNVSGLGFLMVLAVAGLIATTLKFKIDNK</sequence>
<protein>
    <submittedName>
        <fullName evidence="3">Uncharacterized protein</fullName>
    </submittedName>
</protein>
<feature type="compositionally biased region" description="Basic and acidic residues" evidence="1">
    <location>
        <begin position="148"/>
        <end position="165"/>
    </location>
</feature>
<feature type="transmembrane region" description="Helical" evidence="2">
    <location>
        <begin position="173"/>
        <end position="192"/>
    </location>
</feature>
<keyword evidence="2" id="KW-0472">Membrane</keyword>